<keyword evidence="2" id="KW-1185">Reference proteome</keyword>
<evidence type="ECO:0000313" key="1">
    <source>
        <dbReference type="EMBL" id="MDC0671875.1"/>
    </source>
</evidence>
<gene>
    <name evidence="1" type="ORF">POL58_29290</name>
</gene>
<dbReference type="EMBL" id="JAQNDN010000018">
    <property type="protein sequence ID" value="MDC0671875.1"/>
    <property type="molecule type" value="Genomic_DNA"/>
</dbReference>
<evidence type="ECO:0008006" key="3">
    <source>
        <dbReference type="Google" id="ProtNLM"/>
    </source>
</evidence>
<reference evidence="1 2" key="1">
    <citation type="submission" date="2022-11" db="EMBL/GenBank/DDBJ databases">
        <title>Minimal conservation of predation-associated metabolite biosynthetic gene clusters underscores biosynthetic potential of Myxococcota including descriptions for ten novel species: Archangium lansinium sp. nov., Myxococcus landrumus sp. nov., Nannocystis bai.</title>
        <authorList>
            <person name="Ahearne A."/>
            <person name="Stevens C."/>
            <person name="Dowd S."/>
        </authorList>
    </citation>
    <scope>NUCLEOTIDE SEQUENCE [LARGE SCALE GENOMIC DNA]</scope>
    <source>
        <strain evidence="1 2">NCELM</strain>
    </source>
</reference>
<dbReference type="RefSeq" id="WP_272002714.1">
    <property type="nucleotide sequence ID" value="NZ_JAQNDN010000018.1"/>
</dbReference>
<proteinExistence type="predicted"/>
<accession>A0ABT5BE47</accession>
<organism evidence="1 2">
    <name type="scientific">Nannocystis radixulma</name>
    <dbReference type="NCBI Taxonomy" id="2995305"/>
    <lineage>
        <taxon>Bacteria</taxon>
        <taxon>Pseudomonadati</taxon>
        <taxon>Myxococcota</taxon>
        <taxon>Polyangia</taxon>
        <taxon>Nannocystales</taxon>
        <taxon>Nannocystaceae</taxon>
        <taxon>Nannocystis</taxon>
    </lineage>
</organism>
<sequence>MRLHSKQDFQLWLARDVEVRDELRELIGTDLGVDLESLDVLEAFLLKRYRNPSAIQKLGAREVLDAAARHIGLVMLLALDGAAWAIELKDADNVYYRLPIIRLADDAEECPLTMVTAALDRRTGNYLRGVVESYA</sequence>
<dbReference type="Proteomes" id="UP001217838">
    <property type="component" value="Unassembled WGS sequence"/>
</dbReference>
<protein>
    <recommendedName>
        <fullName evidence="3">DUF3806 domain-containing protein</fullName>
    </recommendedName>
</protein>
<name>A0ABT5BE47_9BACT</name>
<evidence type="ECO:0000313" key="2">
    <source>
        <dbReference type="Proteomes" id="UP001217838"/>
    </source>
</evidence>
<comment type="caution">
    <text evidence="1">The sequence shown here is derived from an EMBL/GenBank/DDBJ whole genome shotgun (WGS) entry which is preliminary data.</text>
</comment>